<evidence type="ECO:0000313" key="1">
    <source>
        <dbReference type="EMBL" id="AYD40607.1"/>
    </source>
</evidence>
<proteinExistence type="predicted"/>
<dbReference type="RefSeq" id="WP_119972622.1">
    <property type="nucleotide sequence ID" value="NZ_CP032416.1"/>
</dbReference>
<sequence length="228" mass="27384">MIGKKLFIELNEGNVSYRDKNRNLVSYSLDEFNTEYINIKNKNLYVILTGEEILIKIIKIPKVRKDKLHSIVKQELVYIFKNIDNILFNYDVYKDCGSTLEVLVFCLKWNKDNFLKKWIDTGNSLKAIYPIQFYLFDVLKKKTKINNHIIVFYYRYKIYLLKCENSKIIQTGILRNLNSNEIKDSINEFILRESLKECVYQPEIFFINFPYKKVKKEISVYYKCKDIK</sequence>
<protein>
    <submittedName>
        <fullName evidence="1">Uncharacterized protein</fullName>
    </submittedName>
</protein>
<dbReference type="AlphaFoldDB" id="A0A386H4F1"/>
<organism evidence="1 2">
    <name type="scientific">Clostridium fermenticellae</name>
    <dbReference type="NCBI Taxonomy" id="2068654"/>
    <lineage>
        <taxon>Bacteria</taxon>
        <taxon>Bacillati</taxon>
        <taxon>Bacillota</taxon>
        <taxon>Clostridia</taxon>
        <taxon>Eubacteriales</taxon>
        <taxon>Clostridiaceae</taxon>
        <taxon>Clostridium</taxon>
    </lineage>
</organism>
<accession>A0A386H4F1</accession>
<name>A0A386H4F1_9CLOT</name>
<keyword evidence="2" id="KW-1185">Reference proteome</keyword>
<evidence type="ECO:0000313" key="2">
    <source>
        <dbReference type="Proteomes" id="UP000266301"/>
    </source>
</evidence>
<dbReference type="KEGG" id="cfer:D4Z93_08725"/>
<dbReference type="EMBL" id="CP032416">
    <property type="protein sequence ID" value="AYD40607.1"/>
    <property type="molecule type" value="Genomic_DNA"/>
</dbReference>
<gene>
    <name evidence="1" type="ORF">D4Z93_08725</name>
</gene>
<reference evidence="1 2" key="1">
    <citation type="journal article" date="2019" name="Int. J. Syst. Evol. Microbiol.">
        <title>Clostridium fermenticellae sp. nov., isolated from the mud in a fermentation cellar for the production of the Chinese liquor, baijiu.</title>
        <authorList>
            <person name="Xu P.X."/>
            <person name="Chai L.J."/>
            <person name="Qiu T."/>
            <person name="Zhang X.J."/>
            <person name="Lu Z.M."/>
            <person name="Xiao C."/>
            <person name="Wang S.T."/>
            <person name="Shen C.H."/>
            <person name="Shi J.S."/>
            <person name="Xu Z.H."/>
        </authorList>
    </citation>
    <scope>NUCLEOTIDE SEQUENCE [LARGE SCALE GENOMIC DNA]</scope>
    <source>
        <strain evidence="1 2">JN500901</strain>
    </source>
</reference>
<dbReference type="Proteomes" id="UP000266301">
    <property type="component" value="Chromosome"/>
</dbReference>
<dbReference type="OrthoDB" id="1902109at2"/>